<dbReference type="SUPFAM" id="SSF55729">
    <property type="entry name" value="Acyl-CoA N-acyltransferases (Nat)"/>
    <property type="match status" value="2"/>
</dbReference>
<evidence type="ECO:0000259" key="2">
    <source>
        <dbReference type="Pfam" id="PF09924"/>
    </source>
</evidence>
<protein>
    <recommendedName>
        <fullName evidence="2">Phosphatidylglycerol lysyltransferase C-terminal domain-containing protein</fullName>
    </recommendedName>
</protein>
<dbReference type="Proteomes" id="UP000178811">
    <property type="component" value="Unassembled WGS sequence"/>
</dbReference>
<dbReference type="AlphaFoldDB" id="A0A1F6EXG0"/>
<dbReference type="InterPro" id="IPR016732">
    <property type="entry name" value="UCP018688"/>
</dbReference>
<feature type="domain" description="Phosphatidylglycerol lysyltransferase C-terminal" evidence="2">
    <location>
        <begin position="33"/>
        <end position="252"/>
    </location>
</feature>
<comment type="caution">
    <text evidence="3">The sequence shown here is derived from an EMBL/GenBank/DDBJ whole genome shotgun (WGS) entry which is preliminary data.</text>
</comment>
<dbReference type="InterPro" id="IPR024320">
    <property type="entry name" value="LPG_synthase_C"/>
</dbReference>
<accession>A0A1F6EXG0</accession>
<evidence type="ECO:0000313" key="4">
    <source>
        <dbReference type="Proteomes" id="UP000178811"/>
    </source>
</evidence>
<proteinExistence type="predicted"/>
<gene>
    <name evidence="3" type="ORF">A3A36_03080</name>
</gene>
<dbReference type="Pfam" id="PF09924">
    <property type="entry name" value="LPG_synthase_C"/>
    <property type="match status" value="1"/>
</dbReference>
<keyword evidence="1" id="KW-0175">Coiled coil</keyword>
<organism evidence="3 4">
    <name type="scientific">Candidatus Kaiserbacteria bacterium RIFCSPLOWO2_01_FULL_52_12b</name>
    <dbReference type="NCBI Taxonomy" id="1798509"/>
    <lineage>
        <taxon>Bacteria</taxon>
        <taxon>Candidatus Kaiseribacteriota</taxon>
    </lineage>
</organism>
<sequence>MISELNRNLIVRFTDYSTHEPFLSFLGSNEILHTTQSLMSYARTCSLPETLKLVPEISTRGLVEAGFRVKEDRDNFDYIYDIAKLTTFTGKNLERKRTSVNKFKRENQEAQFEILNLVKKDVRRNILNTIHIWKKRKEQKGKSIKSDNEFIAINRLCKTMNKNGFLVTAISVRGLLAAFSIDEILPDDYVICHFWKADVMYNGVYDLLMQEKSKYFVSLGNSFINYEQDLGIPNLRFSKASFRPAKMLKKYNISDSQGR</sequence>
<feature type="coiled-coil region" evidence="1">
    <location>
        <begin position="93"/>
        <end position="120"/>
    </location>
</feature>
<dbReference type="Gene3D" id="3.40.630.30">
    <property type="match status" value="2"/>
</dbReference>
<dbReference type="PANTHER" id="PTHR41373">
    <property type="entry name" value="DUF2156 DOMAIN-CONTAINING PROTEIN"/>
    <property type="match status" value="1"/>
</dbReference>
<dbReference type="EMBL" id="MFLW01000016">
    <property type="protein sequence ID" value="OGG78305.1"/>
    <property type="molecule type" value="Genomic_DNA"/>
</dbReference>
<reference evidence="3 4" key="1">
    <citation type="journal article" date="2016" name="Nat. Commun.">
        <title>Thousands of microbial genomes shed light on interconnected biogeochemical processes in an aquifer system.</title>
        <authorList>
            <person name="Anantharaman K."/>
            <person name="Brown C.T."/>
            <person name="Hug L.A."/>
            <person name="Sharon I."/>
            <person name="Castelle C.J."/>
            <person name="Probst A.J."/>
            <person name="Thomas B.C."/>
            <person name="Singh A."/>
            <person name="Wilkins M.J."/>
            <person name="Karaoz U."/>
            <person name="Brodie E.L."/>
            <person name="Williams K.H."/>
            <person name="Hubbard S.S."/>
            <person name="Banfield J.F."/>
        </authorList>
    </citation>
    <scope>NUCLEOTIDE SEQUENCE [LARGE SCALE GENOMIC DNA]</scope>
</reference>
<dbReference type="PANTHER" id="PTHR41373:SF1">
    <property type="entry name" value="PHOSPHATIDYLGLYCEROL LYSYLTRANSFERASE C-TERMINAL DOMAIN-CONTAINING PROTEIN"/>
    <property type="match status" value="1"/>
</dbReference>
<evidence type="ECO:0000256" key="1">
    <source>
        <dbReference type="SAM" id="Coils"/>
    </source>
</evidence>
<name>A0A1F6EXG0_9BACT</name>
<dbReference type="InterPro" id="IPR016181">
    <property type="entry name" value="Acyl_CoA_acyltransferase"/>
</dbReference>
<evidence type="ECO:0000313" key="3">
    <source>
        <dbReference type="EMBL" id="OGG78305.1"/>
    </source>
</evidence>